<feature type="signal peptide" evidence="4">
    <location>
        <begin position="1"/>
        <end position="23"/>
    </location>
</feature>
<sequence length="337" mass="38758">MRFKLSIIFALFFTILCANRLQAQEKAFPKKGEGITLFLKRHNRTGIAYQKQFIELNKNKLGKRNALRMGVKYTLPPLQGKEAVASAVKRANYEPLFGKELASYKVTSSELKGACFYLVSGHGGPDPGAIGRIGKIELHEDEYAYDIVLRLARNLMTKGAKVHIIIQDAKDGIRDDKYLKNSKRETCMGSPIPFNQVRRLKQRSDKINTLFKQDKYAYKRAIFVHVDSRNKGHQTDVFFYHQNKNSESKHLAKTMRTTFTHKYKKHQPGRGFTGTVDGRNLYVLRHTTPASVFVELGNIQNSFDQQRIILSDNRQALANWLCEGFVTDYNRYKKKTR</sequence>
<dbReference type="CDD" id="cd02696">
    <property type="entry name" value="MurNAc-LAA"/>
    <property type="match status" value="1"/>
</dbReference>
<keyword evidence="4" id="KW-0732">Signal</keyword>
<evidence type="ECO:0000313" key="9">
    <source>
        <dbReference type="Proteomes" id="UP000437446"/>
    </source>
</evidence>
<dbReference type="EMBL" id="WNCR01000003">
    <property type="protein sequence ID" value="MTU29401.1"/>
    <property type="molecule type" value="Genomic_DNA"/>
</dbReference>
<feature type="chain" id="PRO_5043187486" description="N-acetylmuramoyl-L-alanine amidase" evidence="4">
    <location>
        <begin position="24"/>
        <end position="337"/>
    </location>
</feature>
<evidence type="ECO:0000256" key="1">
    <source>
        <dbReference type="ARBA" id="ARBA00001561"/>
    </source>
</evidence>
<feature type="domain" description="MurNAc-LAA" evidence="5">
    <location>
        <begin position="118"/>
        <end position="324"/>
    </location>
</feature>
<accession>A0A3R5X1Z9</accession>
<dbReference type="Proteomes" id="UP000261088">
    <property type="component" value="Unassembled WGS sequence"/>
</dbReference>
<dbReference type="SUPFAM" id="SSF53187">
    <property type="entry name" value="Zn-dependent exopeptidases"/>
    <property type="match status" value="1"/>
</dbReference>
<dbReference type="PANTHER" id="PTHR30404:SF0">
    <property type="entry name" value="N-ACETYLMURAMOYL-L-ALANINE AMIDASE AMIC"/>
    <property type="match status" value="1"/>
</dbReference>
<dbReference type="InterPro" id="IPR050695">
    <property type="entry name" value="N-acetylmuramoyl_amidase_3"/>
</dbReference>
<dbReference type="PANTHER" id="PTHR30404">
    <property type="entry name" value="N-ACETYLMURAMOYL-L-ALANINE AMIDASE"/>
    <property type="match status" value="1"/>
</dbReference>
<evidence type="ECO:0000313" key="8">
    <source>
        <dbReference type="Proteomes" id="UP000261088"/>
    </source>
</evidence>
<dbReference type="GO" id="GO:0009253">
    <property type="term" value="P:peptidoglycan catabolic process"/>
    <property type="evidence" value="ECO:0007669"/>
    <property type="project" value="InterPro"/>
</dbReference>
<gene>
    <name evidence="7" type="ORF">DXB61_01680</name>
    <name evidence="6" type="ORF">GMD66_09280</name>
</gene>
<dbReference type="RefSeq" id="WP_005643438.1">
    <property type="nucleotide sequence ID" value="NZ_DAWDXW010000007.1"/>
</dbReference>
<dbReference type="Gene3D" id="3.40.630.40">
    <property type="entry name" value="Zn-dependent exopeptidases"/>
    <property type="match status" value="1"/>
</dbReference>
<evidence type="ECO:0000256" key="4">
    <source>
        <dbReference type="SAM" id="SignalP"/>
    </source>
</evidence>
<dbReference type="Pfam" id="PF01520">
    <property type="entry name" value="Amidase_3"/>
    <property type="match status" value="1"/>
</dbReference>
<evidence type="ECO:0000313" key="7">
    <source>
        <dbReference type="EMBL" id="RGN54401.1"/>
    </source>
</evidence>
<dbReference type="EC" id="3.5.1.28" evidence="2"/>
<evidence type="ECO:0000256" key="2">
    <source>
        <dbReference type="ARBA" id="ARBA00011901"/>
    </source>
</evidence>
<reference evidence="7 8" key="1">
    <citation type="submission" date="2018-08" db="EMBL/GenBank/DDBJ databases">
        <title>A genome reference for cultivated species of the human gut microbiota.</title>
        <authorList>
            <person name="Zou Y."/>
            <person name="Xue W."/>
            <person name="Luo G."/>
        </authorList>
    </citation>
    <scope>NUCLEOTIDE SEQUENCE [LARGE SCALE GENOMIC DNA]</scope>
    <source>
        <strain evidence="7 8">OM05-11AA</strain>
    </source>
</reference>
<reference evidence="6 9" key="2">
    <citation type="journal article" date="2019" name="Nat. Med.">
        <title>A library of human gut bacterial isolates paired with longitudinal multiomics data enables mechanistic microbiome research.</title>
        <authorList>
            <person name="Poyet M."/>
            <person name="Groussin M."/>
            <person name="Gibbons S.M."/>
            <person name="Avila-Pacheco J."/>
            <person name="Jiang X."/>
            <person name="Kearney S.M."/>
            <person name="Perrotta A.R."/>
            <person name="Berdy B."/>
            <person name="Zhao S."/>
            <person name="Lieberman T.D."/>
            <person name="Swanson P.K."/>
            <person name="Smith M."/>
            <person name="Roesemann S."/>
            <person name="Alexander J.E."/>
            <person name="Rich S.A."/>
            <person name="Livny J."/>
            <person name="Vlamakis H."/>
            <person name="Clish C."/>
            <person name="Bullock K."/>
            <person name="Deik A."/>
            <person name="Scott J."/>
            <person name="Pierce K.A."/>
            <person name="Xavier R.J."/>
            <person name="Alm E.J."/>
        </authorList>
    </citation>
    <scope>NUCLEOTIDE SEQUENCE [LARGE SCALE GENOMIC DNA]</scope>
    <source>
        <strain evidence="6 9">BIOML-A25</strain>
    </source>
</reference>
<keyword evidence="3" id="KW-0378">Hydrolase</keyword>
<dbReference type="EMBL" id="QSUP01000001">
    <property type="protein sequence ID" value="RGN54401.1"/>
    <property type="molecule type" value="Genomic_DNA"/>
</dbReference>
<proteinExistence type="predicted"/>
<evidence type="ECO:0000259" key="5">
    <source>
        <dbReference type="Pfam" id="PF01520"/>
    </source>
</evidence>
<name>A0A3R5X1Z9_9BACT</name>
<evidence type="ECO:0000256" key="3">
    <source>
        <dbReference type="ARBA" id="ARBA00022801"/>
    </source>
</evidence>
<dbReference type="GO" id="GO:0030288">
    <property type="term" value="C:outer membrane-bounded periplasmic space"/>
    <property type="evidence" value="ECO:0007669"/>
    <property type="project" value="TreeGrafter"/>
</dbReference>
<comment type="caution">
    <text evidence="6">The sequence shown here is derived from an EMBL/GenBank/DDBJ whole genome shotgun (WGS) entry which is preliminary data.</text>
</comment>
<dbReference type="AlphaFoldDB" id="A0A3R5X1Z9"/>
<evidence type="ECO:0000313" key="6">
    <source>
        <dbReference type="EMBL" id="MTU29401.1"/>
    </source>
</evidence>
<dbReference type="GO" id="GO:0008745">
    <property type="term" value="F:N-acetylmuramoyl-L-alanine amidase activity"/>
    <property type="evidence" value="ECO:0007669"/>
    <property type="project" value="UniProtKB-EC"/>
</dbReference>
<comment type="catalytic activity">
    <reaction evidence="1">
        <text>Hydrolyzes the link between N-acetylmuramoyl residues and L-amino acid residues in certain cell-wall glycopeptides.</text>
        <dbReference type="EC" id="3.5.1.28"/>
    </reaction>
</comment>
<organism evidence="6 9">
    <name type="scientific">Parabacteroides merdae</name>
    <dbReference type="NCBI Taxonomy" id="46503"/>
    <lineage>
        <taxon>Bacteria</taxon>
        <taxon>Pseudomonadati</taxon>
        <taxon>Bacteroidota</taxon>
        <taxon>Bacteroidia</taxon>
        <taxon>Bacteroidales</taxon>
        <taxon>Tannerellaceae</taxon>
        <taxon>Parabacteroides</taxon>
    </lineage>
</organism>
<protein>
    <recommendedName>
        <fullName evidence="2">N-acetylmuramoyl-L-alanine amidase</fullName>
        <ecNumber evidence="2">3.5.1.28</ecNumber>
    </recommendedName>
</protein>
<dbReference type="InterPro" id="IPR002508">
    <property type="entry name" value="MurNAc-LAA_cat"/>
</dbReference>
<dbReference type="Proteomes" id="UP000437446">
    <property type="component" value="Unassembled WGS sequence"/>
</dbReference>